<comment type="caution">
    <text evidence="10">The sequence shown here is derived from an EMBL/GenBank/DDBJ whole genome shotgun (WGS) entry which is preliminary data.</text>
</comment>
<dbReference type="OMA" id="TIFRMSE"/>
<dbReference type="InterPro" id="IPR011990">
    <property type="entry name" value="TPR-like_helical_dom_sf"/>
</dbReference>
<keyword evidence="4" id="KW-0963">Cytoplasm</keyword>
<evidence type="ECO:0000256" key="7">
    <source>
        <dbReference type="PROSITE-ProRule" id="PRU00339"/>
    </source>
</evidence>
<dbReference type="RefSeq" id="XP_007771722.1">
    <property type="nucleotide sequence ID" value="XM_007773532.1"/>
</dbReference>
<dbReference type="SMART" id="SM00028">
    <property type="entry name" value="TPR"/>
    <property type="match status" value="2"/>
</dbReference>
<feature type="repeat" description="TPR" evidence="7">
    <location>
        <begin position="38"/>
        <end position="71"/>
    </location>
</feature>
<dbReference type="SUPFAM" id="SSF48452">
    <property type="entry name" value="TPR-like"/>
    <property type="match status" value="1"/>
</dbReference>
<evidence type="ECO:0000313" key="10">
    <source>
        <dbReference type="EMBL" id="EIW78752.1"/>
    </source>
</evidence>
<keyword evidence="11" id="KW-1185">Reference proteome</keyword>
<evidence type="ECO:0000256" key="6">
    <source>
        <dbReference type="ARBA" id="ARBA00022803"/>
    </source>
</evidence>
<keyword evidence="6 7" id="KW-0802">TPR repeat</keyword>
<feature type="region of interest" description="Disordered" evidence="8">
    <location>
        <begin position="417"/>
        <end position="449"/>
    </location>
</feature>
<evidence type="ECO:0000313" key="11">
    <source>
        <dbReference type="Proteomes" id="UP000053558"/>
    </source>
</evidence>
<feature type="compositionally biased region" description="Acidic residues" evidence="8">
    <location>
        <begin position="440"/>
        <end position="449"/>
    </location>
</feature>
<dbReference type="GeneID" id="19198734"/>
<name>A0A5M3MHS5_CONPW</name>
<keyword evidence="5" id="KW-0677">Repeat</keyword>
<evidence type="ECO:0000256" key="3">
    <source>
        <dbReference type="ARBA" id="ARBA00022443"/>
    </source>
</evidence>
<feature type="region of interest" description="Disordered" evidence="8">
    <location>
        <begin position="278"/>
        <end position="344"/>
    </location>
</feature>
<dbReference type="InterPro" id="IPR000270">
    <property type="entry name" value="PB1_dom"/>
</dbReference>
<dbReference type="KEGG" id="cput:CONPUDRAFT_108764"/>
<evidence type="ECO:0000256" key="8">
    <source>
        <dbReference type="SAM" id="MobiDB-lite"/>
    </source>
</evidence>
<dbReference type="PANTHER" id="PTHR15175:SF0">
    <property type="entry name" value="SH3 DOMAIN-CONTAINING PROTEIN C23A1.17"/>
    <property type="match status" value="1"/>
</dbReference>
<comment type="similarity">
    <text evidence="2">Belongs to the NCF2/NOXA1 family.</text>
</comment>
<dbReference type="OrthoDB" id="9450131at2759"/>
<dbReference type="SUPFAM" id="SSF54277">
    <property type="entry name" value="CAD &amp; PB1 domains"/>
    <property type="match status" value="1"/>
</dbReference>
<feature type="region of interest" description="Disordered" evidence="8">
    <location>
        <begin position="225"/>
        <end position="260"/>
    </location>
</feature>
<dbReference type="Gene3D" id="1.25.40.10">
    <property type="entry name" value="Tetratricopeptide repeat domain"/>
    <property type="match status" value="1"/>
</dbReference>
<dbReference type="InterPro" id="IPR051864">
    <property type="entry name" value="NCF2_NOXA1"/>
</dbReference>
<dbReference type="SMART" id="SM00666">
    <property type="entry name" value="PB1"/>
    <property type="match status" value="1"/>
</dbReference>
<dbReference type="AlphaFoldDB" id="A0A5M3MHS5"/>
<dbReference type="Pfam" id="PF00564">
    <property type="entry name" value="PB1"/>
    <property type="match status" value="1"/>
</dbReference>
<feature type="compositionally biased region" description="Polar residues" evidence="8">
    <location>
        <begin position="331"/>
        <end position="343"/>
    </location>
</feature>
<dbReference type="GO" id="GO:0005737">
    <property type="term" value="C:cytoplasm"/>
    <property type="evidence" value="ECO:0007669"/>
    <property type="project" value="UniProtKB-SubCell"/>
</dbReference>
<evidence type="ECO:0000256" key="1">
    <source>
        <dbReference type="ARBA" id="ARBA00004496"/>
    </source>
</evidence>
<gene>
    <name evidence="10" type="ORF">CONPUDRAFT_108764</name>
</gene>
<evidence type="ECO:0000256" key="2">
    <source>
        <dbReference type="ARBA" id="ARBA00008051"/>
    </source>
</evidence>
<dbReference type="Gene3D" id="3.10.20.90">
    <property type="entry name" value="Phosphatidylinositol 3-kinase Catalytic Subunit, Chain A, domain 1"/>
    <property type="match status" value="1"/>
</dbReference>
<feature type="domain" description="PB1" evidence="9">
    <location>
        <begin position="457"/>
        <end position="543"/>
    </location>
</feature>
<evidence type="ECO:0000259" key="9">
    <source>
        <dbReference type="PROSITE" id="PS51745"/>
    </source>
</evidence>
<keyword evidence="3" id="KW-0728">SH3 domain</keyword>
<evidence type="ECO:0000256" key="5">
    <source>
        <dbReference type="ARBA" id="ARBA00022737"/>
    </source>
</evidence>
<dbReference type="Proteomes" id="UP000053558">
    <property type="component" value="Unassembled WGS sequence"/>
</dbReference>
<dbReference type="EMBL" id="JH711582">
    <property type="protein sequence ID" value="EIW78752.1"/>
    <property type="molecule type" value="Genomic_DNA"/>
</dbReference>
<organism evidence="10 11">
    <name type="scientific">Coniophora puteana (strain RWD-64-598)</name>
    <name type="common">Brown rot fungus</name>
    <dbReference type="NCBI Taxonomy" id="741705"/>
    <lineage>
        <taxon>Eukaryota</taxon>
        <taxon>Fungi</taxon>
        <taxon>Dikarya</taxon>
        <taxon>Basidiomycota</taxon>
        <taxon>Agaricomycotina</taxon>
        <taxon>Agaricomycetes</taxon>
        <taxon>Agaricomycetidae</taxon>
        <taxon>Boletales</taxon>
        <taxon>Coniophorineae</taxon>
        <taxon>Coniophoraceae</taxon>
        <taxon>Coniophora</taxon>
    </lineage>
</organism>
<dbReference type="InterPro" id="IPR053793">
    <property type="entry name" value="PB1-like"/>
</dbReference>
<comment type="subcellular location">
    <subcellularLocation>
        <location evidence="1">Cytoplasm</location>
    </subcellularLocation>
</comment>
<sequence>MPLPLKIELETWADALRAYDAQDYEGALELFLRIAQSSKVFTNMGLIYAAIGRHEAAIEQYAAATALDPYLAIAYFQSGVSNFALARYDFALRDFEDTFLYLRGNREIDYKQLGLGFKLFSCEVLFNRGLAKLCIGAKQDGLSDLRDAARSKVVAKHAIIDEAVRNGSEGHAVFAVPIGTIYRPSQVQLANSTTKDYIGEAELIAAAETKDACTEFSGIQRMKTVQGEEGSSLGRSLTMPTTWAEPSHATSTSPAPRLHNGISAGGILNLLMPSPNIPQSRVVATPHTRKTDLSRGMSARKASSPQLASPIARRQRQLQKPKPLVLPAPNVPSSHQPESSPNHQYFLDDYLNTFNELSDDLREFILEPASTHEPHDSSSNDDVNLAENHTRPRYFDDPHSQRKVSPVQTQGLVLPSSATLTQPSSPRKVVRQREQRVMHEDEEGYGTGSDEEWQMSIIKTKLHYQGDVRGMIISPTTPWREFVTRVTCKFGTSSSGLKLRFKDEDGVEVSLYDDSDFALAIATAHAVALGRREGRLEVWCTDI</sequence>
<accession>A0A5M3MHS5</accession>
<dbReference type="PROSITE" id="PS50005">
    <property type="entry name" value="TPR"/>
    <property type="match status" value="1"/>
</dbReference>
<dbReference type="FunFam" id="1.25.40.10:FF:000017">
    <property type="entry name" value="NADPH oxidase regulator NoxR"/>
    <property type="match status" value="1"/>
</dbReference>
<dbReference type="PROSITE" id="PS51745">
    <property type="entry name" value="PB1"/>
    <property type="match status" value="1"/>
</dbReference>
<dbReference type="InterPro" id="IPR019734">
    <property type="entry name" value="TPR_rpt"/>
</dbReference>
<protein>
    <recommendedName>
        <fullName evidence="9">PB1 domain-containing protein</fullName>
    </recommendedName>
</protein>
<dbReference type="PANTHER" id="PTHR15175">
    <property type="entry name" value="NEUTROPHIL CYTOSOLIC FACTOR 2, NEUTROPHIL NADPH OXIDASE FACTOR 2"/>
    <property type="match status" value="1"/>
</dbReference>
<reference evidence="11" key="1">
    <citation type="journal article" date="2012" name="Science">
        <title>The Paleozoic origin of enzymatic lignin decomposition reconstructed from 31 fungal genomes.</title>
        <authorList>
            <person name="Floudas D."/>
            <person name="Binder M."/>
            <person name="Riley R."/>
            <person name="Barry K."/>
            <person name="Blanchette R.A."/>
            <person name="Henrissat B."/>
            <person name="Martinez A.T."/>
            <person name="Otillar R."/>
            <person name="Spatafora J.W."/>
            <person name="Yadav J.S."/>
            <person name="Aerts A."/>
            <person name="Benoit I."/>
            <person name="Boyd A."/>
            <person name="Carlson A."/>
            <person name="Copeland A."/>
            <person name="Coutinho P.M."/>
            <person name="de Vries R.P."/>
            <person name="Ferreira P."/>
            <person name="Findley K."/>
            <person name="Foster B."/>
            <person name="Gaskell J."/>
            <person name="Glotzer D."/>
            <person name="Gorecki P."/>
            <person name="Heitman J."/>
            <person name="Hesse C."/>
            <person name="Hori C."/>
            <person name="Igarashi K."/>
            <person name="Jurgens J.A."/>
            <person name="Kallen N."/>
            <person name="Kersten P."/>
            <person name="Kohler A."/>
            <person name="Kuees U."/>
            <person name="Kumar T.K.A."/>
            <person name="Kuo A."/>
            <person name="LaButti K."/>
            <person name="Larrondo L.F."/>
            <person name="Lindquist E."/>
            <person name="Ling A."/>
            <person name="Lombard V."/>
            <person name="Lucas S."/>
            <person name="Lundell T."/>
            <person name="Martin R."/>
            <person name="McLaughlin D.J."/>
            <person name="Morgenstern I."/>
            <person name="Morin E."/>
            <person name="Murat C."/>
            <person name="Nagy L.G."/>
            <person name="Nolan M."/>
            <person name="Ohm R.A."/>
            <person name="Patyshakuliyeva A."/>
            <person name="Rokas A."/>
            <person name="Ruiz-Duenas F.J."/>
            <person name="Sabat G."/>
            <person name="Salamov A."/>
            <person name="Samejima M."/>
            <person name="Schmutz J."/>
            <person name="Slot J.C."/>
            <person name="St John F."/>
            <person name="Stenlid J."/>
            <person name="Sun H."/>
            <person name="Sun S."/>
            <person name="Syed K."/>
            <person name="Tsang A."/>
            <person name="Wiebenga A."/>
            <person name="Young D."/>
            <person name="Pisabarro A."/>
            <person name="Eastwood D.C."/>
            <person name="Martin F."/>
            <person name="Cullen D."/>
            <person name="Grigoriev I.V."/>
            <person name="Hibbett D.S."/>
        </authorList>
    </citation>
    <scope>NUCLEOTIDE SEQUENCE [LARGE SCALE GENOMIC DNA]</scope>
    <source>
        <strain evidence="11">RWD-64-598 SS2</strain>
    </source>
</reference>
<proteinExistence type="inferred from homology"/>
<evidence type="ECO:0000256" key="4">
    <source>
        <dbReference type="ARBA" id="ARBA00022490"/>
    </source>
</evidence>